<proteinExistence type="predicted"/>
<dbReference type="CDD" id="cd05466">
    <property type="entry name" value="PBP2_LTTR_substrate"/>
    <property type="match status" value="1"/>
</dbReference>
<protein>
    <recommendedName>
        <fullName evidence="1">LysR substrate-binding domain-containing protein</fullName>
    </recommendedName>
</protein>
<name>A0A1B2IZD4_9LACO</name>
<dbReference type="STRING" id="240427.AYR62_08490"/>
<dbReference type="Proteomes" id="UP000093267">
    <property type="component" value="Chromosome"/>
</dbReference>
<keyword evidence="3" id="KW-1185">Reference proteome</keyword>
<dbReference type="InterPro" id="IPR050950">
    <property type="entry name" value="HTH-type_LysR_regulators"/>
</dbReference>
<dbReference type="Pfam" id="PF03466">
    <property type="entry name" value="LysR_substrate"/>
    <property type="match status" value="1"/>
</dbReference>
<dbReference type="AlphaFoldDB" id="A0A1B2IZD4"/>
<feature type="domain" description="LysR substrate-binding" evidence="1">
    <location>
        <begin position="34"/>
        <end position="237"/>
    </location>
</feature>
<accession>A0A1B2IZD4</accession>
<dbReference type="PANTHER" id="PTHR30419">
    <property type="entry name" value="HTH-TYPE TRANSCRIPTIONAL REGULATOR YBHD"/>
    <property type="match status" value="1"/>
</dbReference>
<sequence>MTPTAAGRAILKEAQTIFTGVDAIKQIAEAQRGHAQVAFACLPCLNDWVIPNTLCQLRQSLPELAVSTTTANSGAIVDQVRADGVPFDIVIQDADDGQHRGVTYQPLFQDQYVLYVGRRSPLYGREMITYADVLAQPYIAYRDEFQTRNGGLTAMIAQRPRPNVQFRTDSLAVMKHLIASDDYVAFFPRYMSQQDSYLQSGAIQRLTVVDQPLTFTVSVVRRRQVALSSQETGVIENLEKVIRSAKLNPTDLKEGVPLSQN</sequence>
<evidence type="ECO:0000313" key="2">
    <source>
        <dbReference type="EMBL" id="ANZ67421.1"/>
    </source>
</evidence>
<evidence type="ECO:0000313" key="3">
    <source>
        <dbReference type="Proteomes" id="UP000093267"/>
    </source>
</evidence>
<dbReference type="EMBL" id="CP014924">
    <property type="protein sequence ID" value="ANZ67421.1"/>
    <property type="molecule type" value="Genomic_DNA"/>
</dbReference>
<gene>
    <name evidence="2" type="ORF">AYR63_09885</name>
</gene>
<dbReference type="Gene3D" id="3.40.190.10">
    <property type="entry name" value="Periplasmic binding protein-like II"/>
    <property type="match status" value="2"/>
</dbReference>
<dbReference type="GO" id="GO:0005829">
    <property type="term" value="C:cytosol"/>
    <property type="evidence" value="ECO:0007669"/>
    <property type="project" value="TreeGrafter"/>
</dbReference>
<dbReference type="SUPFAM" id="SSF53850">
    <property type="entry name" value="Periplasmic binding protein-like II"/>
    <property type="match status" value="1"/>
</dbReference>
<dbReference type="InterPro" id="IPR005119">
    <property type="entry name" value="LysR_subst-bd"/>
</dbReference>
<evidence type="ECO:0000259" key="1">
    <source>
        <dbReference type="Pfam" id="PF03466"/>
    </source>
</evidence>
<dbReference type="GO" id="GO:0006355">
    <property type="term" value="P:regulation of DNA-templated transcription"/>
    <property type="evidence" value="ECO:0007669"/>
    <property type="project" value="TreeGrafter"/>
</dbReference>
<organism evidence="2 3">
    <name type="scientific">Secundilactobacillus paracollinoides</name>
    <dbReference type="NCBI Taxonomy" id="240427"/>
    <lineage>
        <taxon>Bacteria</taxon>
        <taxon>Bacillati</taxon>
        <taxon>Bacillota</taxon>
        <taxon>Bacilli</taxon>
        <taxon>Lactobacillales</taxon>
        <taxon>Lactobacillaceae</taxon>
        <taxon>Secundilactobacillus</taxon>
    </lineage>
</organism>
<reference evidence="2 3" key="1">
    <citation type="submission" date="2016-03" db="EMBL/GenBank/DDBJ databases">
        <title>Pediococcus and Lactobacillus from brewery environment - whole genome sequencing and assembly.</title>
        <authorList>
            <person name="Behr J."/>
            <person name="Geissler A.J."/>
            <person name="Vogel R.F."/>
        </authorList>
    </citation>
    <scope>NUCLEOTIDE SEQUENCE [LARGE SCALE GENOMIC DNA]</scope>
    <source>
        <strain evidence="2 3">TMW 1.1995</strain>
    </source>
</reference>